<keyword evidence="5 6" id="KW-0472">Membrane</keyword>
<comment type="caution">
    <text evidence="8">The sequence shown here is derived from an EMBL/GenBank/DDBJ whole genome shotgun (WGS) entry which is preliminary data.</text>
</comment>
<dbReference type="GO" id="GO:0016020">
    <property type="term" value="C:membrane"/>
    <property type="evidence" value="ECO:0007669"/>
    <property type="project" value="UniProtKB-SubCell"/>
</dbReference>
<dbReference type="PIRSF" id="PIRSF016565">
    <property type="entry name" value="PucC"/>
    <property type="match status" value="1"/>
</dbReference>
<dbReference type="EMBL" id="JAAIKE010000001">
    <property type="protein sequence ID" value="NEX44691.1"/>
    <property type="molecule type" value="Genomic_DNA"/>
</dbReference>
<comment type="similarity">
    <text evidence="2">Belongs to the PucC family.</text>
</comment>
<evidence type="ECO:0000256" key="5">
    <source>
        <dbReference type="ARBA" id="ARBA00023136"/>
    </source>
</evidence>
<dbReference type="Proteomes" id="UP000481421">
    <property type="component" value="Unassembled WGS sequence"/>
</dbReference>
<feature type="transmembrane region" description="Helical" evidence="6">
    <location>
        <begin position="389"/>
        <end position="412"/>
    </location>
</feature>
<feature type="transmembrane region" description="Helical" evidence="6">
    <location>
        <begin position="170"/>
        <end position="192"/>
    </location>
</feature>
<dbReference type="Pfam" id="PF03209">
    <property type="entry name" value="PUCC"/>
    <property type="match status" value="1"/>
</dbReference>
<dbReference type="InterPro" id="IPR026036">
    <property type="entry name" value="PucC"/>
</dbReference>
<dbReference type="PANTHER" id="PTHR23538">
    <property type="entry name" value="44.5 KD BACTERIOCHLOROPHYLL SYNTHASE SUBUNIT"/>
    <property type="match status" value="1"/>
</dbReference>
<organism evidence="8 9">
    <name type="scientific">Pseudotabrizicola algicola</name>
    <dbReference type="NCBI Taxonomy" id="2709381"/>
    <lineage>
        <taxon>Bacteria</taxon>
        <taxon>Pseudomonadati</taxon>
        <taxon>Pseudomonadota</taxon>
        <taxon>Alphaproteobacteria</taxon>
        <taxon>Rhodobacterales</taxon>
        <taxon>Paracoccaceae</taxon>
        <taxon>Pseudotabrizicola</taxon>
    </lineage>
</organism>
<dbReference type="InterPro" id="IPR020846">
    <property type="entry name" value="MFS_dom"/>
</dbReference>
<protein>
    <submittedName>
        <fullName evidence="8">BCD family MFS transporter</fullName>
    </submittedName>
</protein>
<dbReference type="PANTHER" id="PTHR23538:SF1">
    <property type="entry name" value="44.5 KD BACTERIOCHLOROPHYLL SYNTHASE SUBUNIT"/>
    <property type="match status" value="1"/>
</dbReference>
<dbReference type="PROSITE" id="PS50850">
    <property type="entry name" value="MFS"/>
    <property type="match status" value="1"/>
</dbReference>
<evidence type="ECO:0000256" key="2">
    <source>
        <dbReference type="ARBA" id="ARBA00008412"/>
    </source>
</evidence>
<sequence length="431" mass="44257">MKLGWVQIARLGLVQMCLGAVVVLTTSTLNRLMVVELALPALVPGFLVALHYGIQITRPNWGFRSDTRGNRTTFIIGGMAALSLGAFLAALGVLIIPEQPQAGLALSVLAYALIGVGVGASGTSLLALLATATAPQRRAAAATITWLMMIFGIAVTAGTVGHLLKDYTPALLLEIVGSVTLGAVVLTALAVWGIEARVIAEREADPAPFRQGLAQIWAEPQARAFTLFVFLSMTAYFMQELILEPYAGLVFGFGVGQSTQLSGAQNGGVFVGMLAVGIAATGLRFGTLRQWVVAGCVGSALSLAVIAGLGQAELGFLVPAVIALGVFNGMFAVAAIGSMMALAGQGRGAREGTRMGLWGAAQALAAGFGGLLGAALVDLLRLWLPTPAAFGLVFLAEAALFLTAAAIALRVIDATRGGREAQAHALAIPGE</sequence>
<dbReference type="InterPro" id="IPR036259">
    <property type="entry name" value="MFS_trans_sf"/>
</dbReference>
<feature type="transmembrane region" description="Helical" evidence="6">
    <location>
        <begin position="290"/>
        <end position="310"/>
    </location>
</feature>
<dbReference type="AlphaFoldDB" id="A0A6B3RH14"/>
<feature type="domain" description="Major facilitator superfamily (MFS) profile" evidence="7">
    <location>
        <begin position="5"/>
        <end position="416"/>
    </location>
</feature>
<evidence type="ECO:0000313" key="8">
    <source>
        <dbReference type="EMBL" id="NEX44691.1"/>
    </source>
</evidence>
<evidence type="ECO:0000256" key="3">
    <source>
        <dbReference type="ARBA" id="ARBA00022692"/>
    </source>
</evidence>
<feature type="transmembrane region" description="Helical" evidence="6">
    <location>
        <begin position="224"/>
        <end position="243"/>
    </location>
</feature>
<comment type="subcellular location">
    <subcellularLocation>
        <location evidence="1">Membrane</location>
        <topology evidence="1">Multi-pass membrane protein</topology>
    </subcellularLocation>
</comment>
<feature type="transmembrane region" description="Helical" evidence="6">
    <location>
        <begin position="316"/>
        <end position="343"/>
    </location>
</feature>
<dbReference type="CDD" id="cd06176">
    <property type="entry name" value="MFS_BCD_PucC-like"/>
    <property type="match status" value="1"/>
</dbReference>
<feature type="transmembrane region" description="Helical" evidence="6">
    <location>
        <begin position="74"/>
        <end position="96"/>
    </location>
</feature>
<evidence type="ECO:0000256" key="6">
    <source>
        <dbReference type="SAM" id="Phobius"/>
    </source>
</evidence>
<dbReference type="Gene3D" id="1.20.1250.20">
    <property type="entry name" value="MFS general substrate transporter like domains"/>
    <property type="match status" value="1"/>
</dbReference>
<dbReference type="GO" id="GO:0022857">
    <property type="term" value="F:transmembrane transporter activity"/>
    <property type="evidence" value="ECO:0007669"/>
    <property type="project" value="InterPro"/>
</dbReference>
<feature type="transmembrane region" description="Helical" evidence="6">
    <location>
        <begin position="263"/>
        <end position="283"/>
    </location>
</feature>
<dbReference type="SUPFAM" id="SSF103473">
    <property type="entry name" value="MFS general substrate transporter"/>
    <property type="match status" value="1"/>
</dbReference>
<keyword evidence="4 6" id="KW-1133">Transmembrane helix</keyword>
<feature type="transmembrane region" description="Helical" evidence="6">
    <location>
        <begin position="108"/>
        <end position="132"/>
    </location>
</feature>
<evidence type="ECO:0000313" key="9">
    <source>
        <dbReference type="Proteomes" id="UP000481421"/>
    </source>
</evidence>
<accession>A0A6B3RH14</accession>
<feature type="transmembrane region" description="Helical" evidence="6">
    <location>
        <begin position="144"/>
        <end position="164"/>
    </location>
</feature>
<dbReference type="RefSeq" id="WP_164608743.1">
    <property type="nucleotide sequence ID" value="NZ_JAAIKE010000001.1"/>
</dbReference>
<feature type="transmembrane region" description="Helical" evidence="6">
    <location>
        <begin position="35"/>
        <end position="54"/>
    </location>
</feature>
<keyword evidence="3 6" id="KW-0812">Transmembrane</keyword>
<evidence type="ECO:0000259" key="7">
    <source>
        <dbReference type="PROSITE" id="PS50850"/>
    </source>
</evidence>
<evidence type="ECO:0000256" key="4">
    <source>
        <dbReference type="ARBA" id="ARBA00022989"/>
    </source>
</evidence>
<evidence type="ECO:0000256" key="1">
    <source>
        <dbReference type="ARBA" id="ARBA00004141"/>
    </source>
</evidence>
<proteinExistence type="inferred from homology"/>
<keyword evidence="9" id="KW-1185">Reference proteome</keyword>
<gene>
    <name evidence="8" type="ORF">G3572_00610</name>
</gene>
<dbReference type="InterPro" id="IPR004896">
    <property type="entry name" value="PucC-rel"/>
</dbReference>
<reference evidence="8 9" key="1">
    <citation type="submission" date="2020-02" db="EMBL/GenBank/DDBJ databases">
        <title>Rhodobacter algicola sp. nov., isolated from microalga culture.</title>
        <authorList>
            <person name="Park C.-Y."/>
        </authorList>
    </citation>
    <scope>NUCLEOTIDE SEQUENCE [LARGE SCALE GENOMIC DNA]</scope>
    <source>
        <strain evidence="8 9">ETT8</strain>
    </source>
</reference>
<name>A0A6B3RH14_9RHOB</name>
<feature type="transmembrane region" description="Helical" evidence="6">
    <location>
        <begin position="355"/>
        <end position="377"/>
    </location>
</feature>